<dbReference type="Pfam" id="PF08704">
    <property type="entry name" value="GCD14"/>
    <property type="match status" value="1"/>
</dbReference>
<gene>
    <name evidence="10" type="ORF">NXF25_003116</name>
</gene>
<comment type="caution">
    <text evidence="10">The sequence shown here is derived from an EMBL/GenBank/DDBJ whole genome shotgun (WGS) entry which is preliminary data.</text>
</comment>
<dbReference type="Proteomes" id="UP001474421">
    <property type="component" value="Unassembled WGS sequence"/>
</dbReference>
<feature type="domain" description="tRNA (adenine(58)-N(1))-methyltransferase catalytic subunit TRM61 C-terminal" evidence="8">
    <location>
        <begin position="258"/>
        <end position="499"/>
    </location>
</feature>
<evidence type="ECO:0000256" key="5">
    <source>
        <dbReference type="ARBA" id="ARBA00022694"/>
    </source>
</evidence>
<feature type="domain" description="TR61B FKBP-like" evidence="9">
    <location>
        <begin position="189"/>
        <end position="242"/>
    </location>
</feature>
<feature type="region of interest" description="Disordered" evidence="7">
    <location>
        <begin position="62"/>
        <end position="106"/>
    </location>
</feature>
<evidence type="ECO:0000256" key="1">
    <source>
        <dbReference type="ARBA" id="ARBA00012796"/>
    </source>
</evidence>
<dbReference type="InterPro" id="IPR049470">
    <property type="entry name" value="TRM61_C"/>
</dbReference>
<dbReference type="InterPro" id="IPR054151">
    <property type="entry name" value="TR61B_FKBP-like"/>
</dbReference>
<dbReference type="FunFam" id="3.40.50.150:FF:000181">
    <property type="entry name" value="tRNA (Adenine(58)-N(1))-methyltransferase, mitochondrial isoform X4"/>
    <property type="match status" value="1"/>
</dbReference>
<dbReference type="EC" id="2.1.1.220" evidence="1"/>
<protein>
    <recommendedName>
        <fullName evidence="1">tRNA (adenine(58)-N(1))-methyltransferase</fullName>
        <ecNumber evidence="1">2.1.1.220</ecNumber>
    </recommendedName>
</protein>
<evidence type="ECO:0000256" key="3">
    <source>
        <dbReference type="ARBA" id="ARBA00022679"/>
    </source>
</evidence>
<dbReference type="GO" id="GO:0030488">
    <property type="term" value="P:tRNA methylation"/>
    <property type="evidence" value="ECO:0007669"/>
    <property type="project" value="InterPro"/>
</dbReference>
<evidence type="ECO:0000256" key="4">
    <source>
        <dbReference type="ARBA" id="ARBA00022691"/>
    </source>
</evidence>
<dbReference type="AlphaFoldDB" id="A0AAW1CCR4"/>
<dbReference type="PANTHER" id="PTHR12133:SF1">
    <property type="entry name" value="TRNA (ADENINE(58)-N(1))-METHYLTRANSFERASE, MITOCHONDRIAL"/>
    <property type="match status" value="1"/>
</dbReference>
<keyword evidence="3" id="KW-0808">Transferase</keyword>
<dbReference type="PANTHER" id="PTHR12133">
    <property type="entry name" value="TRNA (ADENINE(58)-N(1))-METHYLTRANSFERASE"/>
    <property type="match status" value="1"/>
</dbReference>
<dbReference type="FunFam" id="3.10.330.20:FF:000003">
    <property type="entry name" value="tRNA (Adenine(58)-N(1))-methyltransferase, mitochondrial isoform X1"/>
    <property type="match status" value="1"/>
</dbReference>
<evidence type="ECO:0000313" key="10">
    <source>
        <dbReference type="EMBL" id="KAK9411941.1"/>
    </source>
</evidence>
<evidence type="ECO:0000256" key="2">
    <source>
        <dbReference type="ARBA" id="ARBA00022603"/>
    </source>
</evidence>
<evidence type="ECO:0000256" key="6">
    <source>
        <dbReference type="ARBA" id="ARBA00048481"/>
    </source>
</evidence>
<dbReference type="EMBL" id="JAOTOJ010000001">
    <property type="protein sequence ID" value="KAK9411941.1"/>
    <property type="molecule type" value="Genomic_DNA"/>
</dbReference>
<keyword evidence="2" id="KW-0489">Methyltransferase</keyword>
<accession>A0AAW1CCR4</accession>
<keyword evidence="5" id="KW-0819">tRNA processing</keyword>
<dbReference type="PROSITE" id="PS51620">
    <property type="entry name" value="SAM_TRM61"/>
    <property type="match status" value="1"/>
</dbReference>
<keyword evidence="11" id="KW-1185">Reference proteome</keyword>
<dbReference type="SUPFAM" id="SSF53335">
    <property type="entry name" value="S-adenosyl-L-methionine-dependent methyltransferases"/>
    <property type="match status" value="1"/>
</dbReference>
<dbReference type="GO" id="GO:0160107">
    <property type="term" value="F:tRNA (adenine(58)-N1)-methyltransferase activity"/>
    <property type="evidence" value="ECO:0007669"/>
    <property type="project" value="UniProtKB-EC"/>
</dbReference>
<dbReference type="GO" id="GO:0005739">
    <property type="term" value="C:mitochondrion"/>
    <property type="evidence" value="ECO:0007669"/>
    <property type="project" value="TreeGrafter"/>
</dbReference>
<evidence type="ECO:0000259" key="8">
    <source>
        <dbReference type="Pfam" id="PF08704"/>
    </source>
</evidence>
<feature type="compositionally biased region" description="Low complexity" evidence="7">
    <location>
        <begin position="67"/>
        <end position="80"/>
    </location>
</feature>
<dbReference type="Gene3D" id="3.40.50.150">
    <property type="entry name" value="Vaccinia Virus protein VP39"/>
    <property type="match status" value="1"/>
</dbReference>
<sequence>MMACCWERLGLVASQGGTCASLRTKMREGRYLRDAGRKGLNLRAGAPGMVIGHSKALRHQLQGTPTVDSHGVSRRVSSSSTRDRDGGDELPEQVSPKSQQDSFRLRETSRAWRGSLSPLERLSRMIPPELHSAEIRALRSAEMKESKFQEHETDVAEVGVFPGADSQLDRGMFSEKIKNAPSRNCPFRVGELILIEGHRKHGSKLKIQCVLTDTGTSNTNLGFIRFSEIIGRLPGQLFQTSQDKILMIRRPSLQEYVLLMDRKPSIISPKDANTMLLLMDITQGDIVLEAGSGSGSMSLFLSKAVGSQGLVISYEIMKQHHKLAKKNFWQWCNAWKLGRGKEWPNNVDFINQDILTAAEDLKSVTLDAVALDMLSPQNALPVIFPSLKQGGVCVVYLANITQVIELIEAIRIRKLALFCEKVLEVTHRDWLICPATWEKRNVLKNIASELNINDETVCHYENDVSAEERGNEALVSANVRIPYVAKPFPYQVGHTVFLVKLRKFNSLYPNTAPDGMCQFEDRTSSEVTH</sequence>
<dbReference type="GO" id="GO:0031515">
    <property type="term" value="C:tRNA (m1A) methyltransferase complex"/>
    <property type="evidence" value="ECO:0007669"/>
    <property type="project" value="InterPro"/>
</dbReference>
<evidence type="ECO:0000259" key="9">
    <source>
        <dbReference type="Pfam" id="PF21985"/>
    </source>
</evidence>
<keyword evidence="4" id="KW-0949">S-adenosyl-L-methionine</keyword>
<proteinExistence type="predicted"/>
<reference evidence="10 11" key="1">
    <citation type="journal article" date="2024" name="Proc. Natl. Acad. Sci. U.S.A.">
        <title>The genetic regulatory architecture and epigenomic basis for age-related changes in rattlesnake venom.</title>
        <authorList>
            <person name="Hogan M.P."/>
            <person name="Holding M.L."/>
            <person name="Nystrom G.S."/>
            <person name="Colston T.J."/>
            <person name="Bartlett D.A."/>
            <person name="Mason A.J."/>
            <person name="Ellsworth S.A."/>
            <person name="Rautsaw R.M."/>
            <person name="Lawrence K.C."/>
            <person name="Strickland J.L."/>
            <person name="He B."/>
            <person name="Fraser P."/>
            <person name="Margres M.J."/>
            <person name="Gilbert D.M."/>
            <person name="Gibbs H.L."/>
            <person name="Parkinson C.L."/>
            <person name="Rokyta D.R."/>
        </authorList>
    </citation>
    <scope>NUCLEOTIDE SEQUENCE [LARGE SCALE GENOMIC DNA]</scope>
    <source>
        <strain evidence="10">DRR0105</strain>
    </source>
</reference>
<comment type="catalytic activity">
    <reaction evidence="6">
        <text>an adenosine in mRNA + S-adenosyl-L-methionine = an N(1)-methyladenosine in mRNA + S-adenosyl-L-homocysteine + H(+)</text>
        <dbReference type="Rhea" id="RHEA:55392"/>
        <dbReference type="Rhea" id="RHEA-COMP:12414"/>
        <dbReference type="Rhea" id="RHEA-COMP:12415"/>
        <dbReference type="ChEBI" id="CHEBI:15378"/>
        <dbReference type="ChEBI" id="CHEBI:57856"/>
        <dbReference type="ChEBI" id="CHEBI:59789"/>
        <dbReference type="ChEBI" id="CHEBI:74411"/>
        <dbReference type="ChEBI" id="CHEBI:74491"/>
    </reaction>
</comment>
<evidence type="ECO:0000256" key="7">
    <source>
        <dbReference type="SAM" id="MobiDB-lite"/>
    </source>
</evidence>
<name>A0AAW1CCR4_CROAD</name>
<dbReference type="Pfam" id="PF21985">
    <property type="entry name" value="TR61B_FKBP-like"/>
    <property type="match status" value="1"/>
</dbReference>
<dbReference type="CDD" id="cd02440">
    <property type="entry name" value="AdoMet_MTases"/>
    <property type="match status" value="1"/>
</dbReference>
<evidence type="ECO:0000313" key="11">
    <source>
        <dbReference type="Proteomes" id="UP001474421"/>
    </source>
</evidence>
<dbReference type="InterPro" id="IPR014816">
    <property type="entry name" value="tRNA_MeTrfase_Gcd14"/>
</dbReference>
<dbReference type="Gene3D" id="3.10.330.20">
    <property type="match status" value="1"/>
</dbReference>
<organism evidence="10 11">
    <name type="scientific">Crotalus adamanteus</name>
    <name type="common">Eastern diamondback rattlesnake</name>
    <dbReference type="NCBI Taxonomy" id="8729"/>
    <lineage>
        <taxon>Eukaryota</taxon>
        <taxon>Metazoa</taxon>
        <taxon>Chordata</taxon>
        <taxon>Craniata</taxon>
        <taxon>Vertebrata</taxon>
        <taxon>Euteleostomi</taxon>
        <taxon>Lepidosauria</taxon>
        <taxon>Squamata</taxon>
        <taxon>Bifurcata</taxon>
        <taxon>Unidentata</taxon>
        <taxon>Episquamata</taxon>
        <taxon>Toxicofera</taxon>
        <taxon>Serpentes</taxon>
        <taxon>Colubroidea</taxon>
        <taxon>Viperidae</taxon>
        <taxon>Crotalinae</taxon>
        <taxon>Crotalus</taxon>
    </lineage>
</organism>
<dbReference type="InterPro" id="IPR029063">
    <property type="entry name" value="SAM-dependent_MTases_sf"/>
</dbReference>